<dbReference type="EMBL" id="JAWDGP010007412">
    <property type="protein sequence ID" value="KAK3719755.1"/>
    <property type="molecule type" value="Genomic_DNA"/>
</dbReference>
<comment type="caution">
    <text evidence="2">The sequence shown here is derived from an EMBL/GenBank/DDBJ whole genome shotgun (WGS) entry which is preliminary data.</text>
</comment>
<evidence type="ECO:0000256" key="1">
    <source>
        <dbReference type="SAM" id="MobiDB-lite"/>
    </source>
</evidence>
<keyword evidence="3" id="KW-1185">Reference proteome</keyword>
<evidence type="ECO:0000313" key="2">
    <source>
        <dbReference type="EMBL" id="KAK3719755.1"/>
    </source>
</evidence>
<protein>
    <submittedName>
        <fullName evidence="2">Uncharacterized protein</fullName>
    </submittedName>
</protein>
<accession>A0AAE0XW43</accession>
<evidence type="ECO:0000313" key="3">
    <source>
        <dbReference type="Proteomes" id="UP001283361"/>
    </source>
</evidence>
<proteinExistence type="predicted"/>
<reference evidence="2" key="1">
    <citation type="journal article" date="2023" name="G3 (Bethesda)">
        <title>A reference genome for the long-term kleptoplast-retaining sea slug Elysia crispata morphotype clarki.</title>
        <authorList>
            <person name="Eastman K.E."/>
            <person name="Pendleton A.L."/>
            <person name="Shaikh M.A."/>
            <person name="Suttiyut T."/>
            <person name="Ogas R."/>
            <person name="Tomko P."/>
            <person name="Gavelis G."/>
            <person name="Widhalm J.R."/>
            <person name="Wisecaver J.H."/>
        </authorList>
    </citation>
    <scope>NUCLEOTIDE SEQUENCE</scope>
    <source>
        <strain evidence="2">ECLA1</strain>
    </source>
</reference>
<sequence length="86" mass="9471">MSEIFLFENDVILRVSRRREKTRARPSSGDGGESLCCRTLPETHGGRRKHHGGWADTALVAASRAADRRQQAGTRPGKSPSQLVKT</sequence>
<feature type="region of interest" description="Disordered" evidence="1">
    <location>
        <begin position="17"/>
        <end position="86"/>
    </location>
</feature>
<dbReference type="Proteomes" id="UP001283361">
    <property type="component" value="Unassembled WGS sequence"/>
</dbReference>
<gene>
    <name evidence="2" type="ORF">RRG08_040058</name>
</gene>
<dbReference type="AlphaFoldDB" id="A0AAE0XW43"/>
<name>A0AAE0XW43_9GAST</name>
<organism evidence="2 3">
    <name type="scientific">Elysia crispata</name>
    <name type="common">lettuce slug</name>
    <dbReference type="NCBI Taxonomy" id="231223"/>
    <lineage>
        <taxon>Eukaryota</taxon>
        <taxon>Metazoa</taxon>
        <taxon>Spiralia</taxon>
        <taxon>Lophotrochozoa</taxon>
        <taxon>Mollusca</taxon>
        <taxon>Gastropoda</taxon>
        <taxon>Heterobranchia</taxon>
        <taxon>Euthyneura</taxon>
        <taxon>Panpulmonata</taxon>
        <taxon>Sacoglossa</taxon>
        <taxon>Placobranchoidea</taxon>
        <taxon>Plakobranchidae</taxon>
        <taxon>Elysia</taxon>
    </lineage>
</organism>